<feature type="region of interest" description="Disordered" evidence="1">
    <location>
        <begin position="1"/>
        <end position="107"/>
    </location>
</feature>
<dbReference type="AlphaFoldDB" id="A0A835ZWC0"/>
<evidence type="ECO:0000313" key="2">
    <source>
        <dbReference type="EMBL" id="KAG5201559.1"/>
    </source>
</evidence>
<evidence type="ECO:0000256" key="1">
    <source>
        <dbReference type="SAM" id="MobiDB-lite"/>
    </source>
</evidence>
<feature type="compositionally biased region" description="Low complexity" evidence="1">
    <location>
        <begin position="12"/>
        <end position="38"/>
    </location>
</feature>
<sequence length="191" mass="20142">MDADLRPPATPLGPRRPGGCAAAAASAGPGCPGGPAHPDLGPDFAPLSDLQPGRFLTELERTPLAQSGWGGGSFAASGTLPPASVSRSPGSPGPIGGVEPREGRRDLGLERRALSSLASFRVLSRRPRRVSFLPRIGQQRAPAVPWLRADALSPFPREYRRRSEFPSAASSKTTTRQLRSSSLMRAPSFNN</sequence>
<protein>
    <submittedName>
        <fullName evidence="2">Uncharacterized protein</fullName>
    </submittedName>
</protein>
<name>A0A835ZWC0_SHEEP</name>
<proteinExistence type="predicted"/>
<dbReference type="Proteomes" id="UP000664991">
    <property type="component" value="Unassembled WGS sequence"/>
</dbReference>
<accession>A0A835ZWC0</accession>
<comment type="caution">
    <text evidence="2">The sequence shown here is derived from an EMBL/GenBank/DDBJ whole genome shotgun (WGS) entry which is preliminary data.</text>
</comment>
<evidence type="ECO:0000313" key="3">
    <source>
        <dbReference type="Proteomes" id="UP000664991"/>
    </source>
</evidence>
<organism evidence="2 3">
    <name type="scientific">Ovis aries</name>
    <name type="common">Sheep</name>
    <dbReference type="NCBI Taxonomy" id="9940"/>
    <lineage>
        <taxon>Eukaryota</taxon>
        <taxon>Metazoa</taxon>
        <taxon>Chordata</taxon>
        <taxon>Craniata</taxon>
        <taxon>Vertebrata</taxon>
        <taxon>Euteleostomi</taxon>
        <taxon>Mammalia</taxon>
        <taxon>Eutheria</taxon>
        <taxon>Laurasiatheria</taxon>
        <taxon>Artiodactyla</taxon>
        <taxon>Ruminantia</taxon>
        <taxon>Pecora</taxon>
        <taxon>Bovidae</taxon>
        <taxon>Caprinae</taxon>
        <taxon>Ovis</taxon>
    </lineage>
</organism>
<dbReference type="EMBL" id="JAEMGP010000013">
    <property type="protein sequence ID" value="KAG5201559.1"/>
    <property type="molecule type" value="Genomic_DNA"/>
</dbReference>
<feature type="region of interest" description="Disordered" evidence="1">
    <location>
        <begin position="158"/>
        <end position="191"/>
    </location>
</feature>
<feature type="compositionally biased region" description="Low complexity" evidence="1">
    <location>
        <begin position="74"/>
        <end position="90"/>
    </location>
</feature>
<feature type="compositionally biased region" description="Polar residues" evidence="1">
    <location>
        <begin position="168"/>
        <end position="191"/>
    </location>
</feature>
<gene>
    <name evidence="2" type="ORF">JEQ12_004322</name>
</gene>
<reference evidence="2 3" key="1">
    <citation type="submission" date="2020-12" db="EMBL/GenBank/DDBJ databases">
        <title>De novo assembly of Tibetan sheep genome.</title>
        <authorList>
            <person name="Li X."/>
        </authorList>
    </citation>
    <scope>NUCLEOTIDE SEQUENCE [LARGE SCALE GENOMIC DNA]</scope>
    <source>
        <tissue evidence="2">Heart</tissue>
    </source>
</reference>